<accession>A0AAD9P573</accession>
<name>A0AAD9P573_RIDPI</name>
<protein>
    <submittedName>
        <fullName evidence="1">Uncharacterized protein</fullName>
    </submittedName>
</protein>
<proteinExistence type="predicted"/>
<gene>
    <name evidence="1" type="ORF">NP493_142g04016</name>
</gene>
<dbReference type="AlphaFoldDB" id="A0AAD9P573"/>
<dbReference type="EMBL" id="JAODUO010000141">
    <property type="protein sequence ID" value="KAK2188190.1"/>
    <property type="molecule type" value="Genomic_DNA"/>
</dbReference>
<dbReference type="Proteomes" id="UP001209878">
    <property type="component" value="Unassembled WGS sequence"/>
</dbReference>
<keyword evidence="2" id="KW-1185">Reference proteome</keyword>
<comment type="caution">
    <text evidence="1">The sequence shown here is derived from an EMBL/GenBank/DDBJ whole genome shotgun (WGS) entry which is preliminary data.</text>
</comment>
<evidence type="ECO:0000313" key="2">
    <source>
        <dbReference type="Proteomes" id="UP001209878"/>
    </source>
</evidence>
<sequence>MARCAATTATLATNTSRCSLIVWTAQSARAPLNACTWMWTCACMLQETGPVTRRACLTYGTYARRMVSSSSTSVDRSLDAVTCVVHKPTTVRVTCYVYVFAFVQRTLHVVRTSCRHSETPARLYSGSREAQLISARPRLFATLSLSLRDIRCCLYTGRGPVSRMRPLYAVTLPRHNLLRMRKPTRTHALLIGGCNK</sequence>
<evidence type="ECO:0000313" key="1">
    <source>
        <dbReference type="EMBL" id="KAK2188190.1"/>
    </source>
</evidence>
<organism evidence="1 2">
    <name type="scientific">Ridgeia piscesae</name>
    <name type="common">Tubeworm</name>
    <dbReference type="NCBI Taxonomy" id="27915"/>
    <lineage>
        <taxon>Eukaryota</taxon>
        <taxon>Metazoa</taxon>
        <taxon>Spiralia</taxon>
        <taxon>Lophotrochozoa</taxon>
        <taxon>Annelida</taxon>
        <taxon>Polychaeta</taxon>
        <taxon>Sedentaria</taxon>
        <taxon>Canalipalpata</taxon>
        <taxon>Sabellida</taxon>
        <taxon>Siboglinidae</taxon>
        <taxon>Ridgeia</taxon>
    </lineage>
</organism>
<reference evidence="1" key="1">
    <citation type="journal article" date="2023" name="Mol. Biol. Evol.">
        <title>Third-Generation Sequencing Reveals the Adaptive Role of the Epigenome in Three Deep-Sea Polychaetes.</title>
        <authorList>
            <person name="Perez M."/>
            <person name="Aroh O."/>
            <person name="Sun Y."/>
            <person name="Lan Y."/>
            <person name="Juniper S.K."/>
            <person name="Young C.R."/>
            <person name="Angers B."/>
            <person name="Qian P.Y."/>
        </authorList>
    </citation>
    <scope>NUCLEOTIDE SEQUENCE</scope>
    <source>
        <strain evidence="1">R07B-5</strain>
    </source>
</reference>